<dbReference type="Proteomes" id="UP001469553">
    <property type="component" value="Unassembled WGS sequence"/>
</dbReference>
<organism evidence="1 2">
    <name type="scientific">Ameca splendens</name>
    <dbReference type="NCBI Taxonomy" id="208324"/>
    <lineage>
        <taxon>Eukaryota</taxon>
        <taxon>Metazoa</taxon>
        <taxon>Chordata</taxon>
        <taxon>Craniata</taxon>
        <taxon>Vertebrata</taxon>
        <taxon>Euteleostomi</taxon>
        <taxon>Actinopterygii</taxon>
        <taxon>Neopterygii</taxon>
        <taxon>Teleostei</taxon>
        <taxon>Neoteleostei</taxon>
        <taxon>Acanthomorphata</taxon>
        <taxon>Ovalentaria</taxon>
        <taxon>Atherinomorphae</taxon>
        <taxon>Cyprinodontiformes</taxon>
        <taxon>Goodeidae</taxon>
        <taxon>Ameca</taxon>
    </lineage>
</organism>
<accession>A0ABV0YSA3</accession>
<proteinExistence type="predicted"/>
<reference evidence="1 2" key="1">
    <citation type="submission" date="2021-06" db="EMBL/GenBank/DDBJ databases">
        <authorList>
            <person name="Palmer J.M."/>
        </authorList>
    </citation>
    <scope>NUCLEOTIDE SEQUENCE [LARGE SCALE GENOMIC DNA]</scope>
    <source>
        <strain evidence="1 2">AS_MEX2019</strain>
        <tissue evidence="1">Muscle</tissue>
    </source>
</reference>
<dbReference type="EMBL" id="JAHRIP010039749">
    <property type="protein sequence ID" value="MEQ2296285.1"/>
    <property type="molecule type" value="Genomic_DNA"/>
</dbReference>
<protein>
    <submittedName>
        <fullName evidence="1">Uncharacterized protein</fullName>
    </submittedName>
</protein>
<gene>
    <name evidence="1" type="ORF">AMECASPLE_023269</name>
</gene>
<evidence type="ECO:0000313" key="1">
    <source>
        <dbReference type="EMBL" id="MEQ2296285.1"/>
    </source>
</evidence>
<keyword evidence="2" id="KW-1185">Reference proteome</keyword>
<sequence>MMLREKTGGRTVNGEVGEREDEWGKDLEDAPTAYRCCSLRQRSAALSGHRKMVSVRGELTVAYNLMFSILDSFSMGNAYGQDLPNKARFSPLFSSLFIPQLNCSSAFFPPLPSHTFLFPRTRTHTLSLGLSLSPSLHLSLWCV</sequence>
<name>A0ABV0YSA3_9TELE</name>
<evidence type="ECO:0000313" key="2">
    <source>
        <dbReference type="Proteomes" id="UP001469553"/>
    </source>
</evidence>
<comment type="caution">
    <text evidence="1">The sequence shown here is derived from an EMBL/GenBank/DDBJ whole genome shotgun (WGS) entry which is preliminary data.</text>
</comment>